<name>A0ABD2KAA2_9BILA</name>
<reference evidence="1 2" key="1">
    <citation type="submission" date="2024-10" db="EMBL/GenBank/DDBJ databases">
        <authorList>
            <person name="Kim D."/>
        </authorList>
    </citation>
    <scope>NUCLEOTIDE SEQUENCE [LARGE SCALE GENOMIC DNA]</scope>
    <source>
        <strain evidence="1">BH-2024</strain>
    </source>
</reference>
<comment type="caution">
    <text evidence="1">The sequence shown here is derived from an EMBL/GenBank/DDBJ whole genome shotgun (WGS) entry which is preliminary data.</text>
</comment>
<dbReference type="EMBL" id="JBICBT010000806">
    <property type="protein sequence ID" value="KAL3099778.1"/>
    <property type="molecule type" value="Genomic_DNA"/>
</dbReference>
<accession>A0ABD2KAA2</accession>
<organism evidence="1 2">
    <name type="scientific">Heterodera trifolii</name>
    <dbReference type="NCBI Taxonomy" id="157864"/>
    <lineage>
        <taxon>Eukaryota</taxon>
        <taxon>Metazoa</taxon>
        <taxon>Ecdysozoa</taxon>
        <taxon>Nematoda</taxon>
        <taxon>Chromadorea</taxon>
        <taxon>Rhabditida</taxon>
        <taxon>Tylenchina</taxon>
        <taxon>Tylenchomorpha</taxon>
        <taxon>Tylenchoidea</taxon>
        <taxon>Heteroderidae</taxon>
        <taxon>Heteroderinae</taxon>
        <taxon>Heterodera</taxon>
    </lineage>
</organism>
<keyword evidence="2" id="KW-1185">Reference proteome</keyword>
<gene>
    <name evidence="1" type="ORF">niasHT_025300</name>
</gene>
<evidence type="ECO:0000313" key="2">
    <source>
        <dbReference type="Proteomes" id="UP001620626"/>
    </source>
</evidence>
<evidence type="ECO:0000313" key="1">
    <source>
        <dbReference type="EMBL" id="KAL3099778.1"/>
    </source>
</evidence>
<sequence>MSDNREEAEEKMAKAIFISGDGWLAVFDLLEPFQLGLGIALVSHRFDFYVDEHFKTRRWALKFMEIKAKFEADGTNGWQIVNCDGKPLPTPQKAMPKKVVGFKSISIKYIDQNAIAFLHRFRQFFAFCPINLVINTNCDRTLESILRNIWPMIAKNICAMQLPDPEYASSNLRQFVPSILNDCPSLRVINSHSVGFIAEFPYHESAKTSNGHALAKWLFTPRPDNVPKVLKCWLPMWYTEFDSSMEDFKAAFANASSPVNFIVVVWISRPFAFPAQFDQTNEVTREQLTFKRIGKSIRHLLLIRCPIVRDTDKWAKWEKEAIDWQFNDQWNRIDIQINNEREMDVDTGPSDQEKK</sequence>
<proteinExistence type="predicted"/>
<protein>
    <submittedName>
        <fullName evidence="1">Uncharacterized protein</fullName>
    </submittedName>
</protein>
<dbReference type="AlphaFoldDB" id="A0ABD2KAA2"/>
<dbReference type="Proteomes" id="UP001620626">
    <property type="component" value="Unassembled WGS sequence"/>
</dbReference>